<dbReference type="EMBL" id="MN689512">
    <property type="protein sequence ID" value="QGT52704.1"/>
    <property type="molecule type" value="Genomic_DNA"/>
</dbReference>
<name>A0A650EUJ8_9CAUD</name>
<accession>A0A650EUJ8</accession>
<dbReference type="Proteomes" id="UP000427456">
    <property type="component" value="Segment"/>
</dbReference>
<reference evidence="1 2" key="1">
    <citation type="submission" date="2019-11" db="EMBL/GenBank/DDBJ databases">
        <title>Genome Sequences of 31 Lactococcus lactis Bacteriophages Isolated from Foods.</title>
        <authorList>
            <person name="Marcelli B."/>
            <person name="de Jong A."/>
            <person name="Kuipers O.P."/>
        </authorList>
    </citation>
    <scope>NUCLEOTIDE SEQUENCE [LARGE SCALE GENOMIC DNA]</scope>
</reference>
<sequence length="67" mass="7572">MALTIKQLIEKLEKVENKFGDVYIEFPGEFLSVDTVLLDNEGDITLISKVGSHHCDCQKCKTNETEL</sequence>
<keyword evidence="2" id="KW-1185">Reference proteome</keyword>
<gene>
    <name evidence="1" type="ORF">CHPC122_000358</name>
</gene>
<protein>
    <submittedName>
        <fullName evidence="1">Uncharacterized protein</fullName>
    </submittedName>
</protein>
<evidence type="ECO:0000313" key="2">
    <source>
        <dbReference type="Proteomes" id="UP000427456"/>
    </source>
</evidence>
<evidence type="ECO:0000313" key="1">
    <source>
        <dbReference type="EMBL" id="QGT52704.1"/>
    </source>
</evidence>
<proteinExistence type="predicted"/>
<organism evidence="1 2">
    <name type="scientific">Lactococcus phage CHPC122</name>
    <dbReference type="NCBI Taxonomy" id="2675244"/>
    <lineage>
        <taxon>Viruses</taxon>
        <taxon>Duplodnaviria</taxon>
        <taxon>Heunggongvirae</taxon>
        <taxon>Uroviricota</taxon>
        <taxon>Caudoviricetes</taxon>
        <taxon>Ceduovirus</taxon>
        <taxon>Ceduovirus CHPC122</taxon>
    </lineage>
</organism>